<evidence type="ECO:0000256" key="1">
    <source>
        <dbReference type="SAM" id="MobiDB-lite"/>
    </source>
</evidence>
<feature type="region of interest" description="Disordered" evidence="1">
    <location>
        <begin position="172"/>
        <end position="192"/>
    </location>
</feature>
<name>A0A1Y1BMQ3_9BURK</name>
<evidence type="ECO:0000313" key="3">
    <source>
        <dbReference type="Proteomes" id="UP000218432"/>
    </source>
</evidence>
<dbReference type="Proteomes" id="UP000218432">
    <property type="component" value="Chromosome 2"/>
</dbReference>
<dbReference type="RefSeq" id="WP_231944139.1">
    <property type="nucleotide sequence ID" value="NZ_AP018112.1"/>
</dbReference>
<dbReference type="AlphaFoldDB" id="A0A1Y1BMQ3"/>
<evidence type="ECO:0000313" key="2">
    <source>
        <dbReference type="EMBL" id="BAX61272.1"/>
    </source>
</evidence>
<gene>
    <name evidence="2" type="ORF">BSFP_041390</name>
</gene>
<reference evidence="2 3" key="1">
    <citation type="journal article" date="2017" name="Genome Announc.">
        <title>Complete Genome Sequence of Burkholderia stabilis FERMP-21014.</title>
        <authorList>
            <person name="Konishi K."/>
            <person name="Kumagai T."/>
            <person name="Sakasegawa S."/>
            <person name="Tamura T."/>
        </authorList>
    </citation>
    <scope>NUCLEOTIDE SEQUENCE [LARGE SCALE GENOMIC DNA]</scope>
    <source>
        <strain evidence="2 3">FERMP-21014</strain>
    </source>
</reference>
<protein>
    <submittedName>
        <fullName evidence="2">Uncharacterized protein</fullName>
    </submittedName>
</protein>
<organism evidence="2 3">
    <name type="scientific">Burkholderia stabilis</name>
    <dbReference type="NCBI Taxonomy" id="95485"/>
    <lineage>
        <taxon>Bacteria</taxon>
        <taxon>Pseudomonadati</taxon>
        <taxon>Pseudomonadota</taxon>
        <taxon>Betaproteobacteria</taxon>
        <taxon>Burkholderiales</taxon>
        <taxon>Burkholderiaceae</taxon>
        <taxon>Burkholderia</taxon>
        <taxon>Burkholderia cepacia complex</taxon>
    </lineage>
</organism>
<proteinExistence type="predicted"/>
<dbReference type="EMBL" id="AP018112">
    <property type="protein sequence ID" value="BAX61272.1"/>
    <property type="molecule type" value="Genomic_DNA"/>
</dbReference>
<accession>A0A1Y1BMQ3</accession>
<sequence length="224" mass="25499">MKPCDLARIRRIEFFSFIRSAFHPYIRHTGGTLKKHFQEFIHAFLIDEACRFKVYFALTIPQNPDLSSVSSYRIASIRPSSGLFSCPHDSRVKQKRAYCAAIARPCPRTAGLRRPWHADCLISDSYRAARQGTWSKVGAPLVNQRVGEKAMKITTDRSTLASIKHQRGCRRNRSACRGASSTSPRANRRLPKRFPCSGMERVRDAVGQIDTWLVEMLDEGENQE</sequence>